<comment type="similarity">
    <text evidence="1">Belongs to the HerA family.</text>
</comment>
<dbReference type="InterPro" id="IPR002789">
    <property type="entry name" value="HerA_central"/>
</dbReference>
<dbReference type="AlphaFoldDB" id="A0A7J3X883"/>
<evidence type="ECO:0000256" key="1">
    <source>
        <dbReference type="ARBA" id="ARBA00007816"/>
    </source>
</evidence>
<evidence type="ECO:0000313" key="6">
    <source>
        <dbReference type="EMBL" id="HHP05370.1"/>
    </source>
</evidence>
<comment type="catalytic activity">
    <reaction evidence="3">
        <text>ATP + H2O = ADP + phosphate + H(+)</text>
        <dbReference type="Rhea" id="RHEA:13065"/>
        <dbReference type="ChEBI" id="CHEBI:15377"/>
        <dbReference type="ChEBI" id="CHEBI:15378"/>
        <dbReference type="ChEBI" id="CHEBI:30616"/>
        <dbReference type="ChEBI" id="CHEBI:43474"/>
        <dbReference type="ChEBI" id="CHEBI:456216"/>
        <dbReference type="EC" id="5.6.2.3"/>
    </reaction>
</comment>
<evidence type="ECO:0000256" key="2">
    <source>
        <dbReference type="ARBA" id="ARBA00034617"/>
    </source>
</evidence>
<keyword evidence="6" id="KW-0067">ATP-binding</keyword>
<dbReference type="SUPFAM" id="SSF52540">
    <property type="entry name" value="P-loop containing nucleoside triphosphate hydrolases"/>
    <property type="match status" value="1"/>
</dbReference>
<name>A0A7J3X883_THEPE</name>
<comment type="catalytic activity">
    <reaction evidence="4">
        <text>ATP + H2O = ADP + phosphate + H(+)</text>
        <dbReference type="Rhea" id="RHEA:13065"/>
        <dbReference type="ChEBI" id="CHEBI:15377"/>
        <dbReference type="ChEBI" id="CHEBI:15378"/>
        <dbReference type="ChEBI" id="CHEBI:30616"/>
        <dbReference type="ChEBI" id="CHEBI:43474"/>
        <dbReference type="ChEBI" id="CHEBI:456216"/>
        <dbReference type="EC" id="5.6.2.4"/>
    </reaction>
</comment>
<evidence type="ECO:0000256" key="4">
    <source>
        <dbReference type="ARBA" id="ARBA00048988"/>
    </source>
</evidence>
<dbReference type="EMBL" id="DRZM01000188">
    <property type="protein sequence ID" value="HHP05370.1"/>
    <property type="molecule type" value="Genomic_DNA"/>
</dbReference>
<dbReference type="GO" id="GO:0005524">
    <property type="term" value="F:ATP binding"/>
    <property type="evidence" value="ECO:0007669"/>
    <property type="project" value="UniProtKB-KW"/>
</dbReference>
<dbReference type="Gene3D" id="3.40.50.300">
    <property type="entry name" value="P-loop containing nucleotide triphosphate hydrolases"/>
    <property type="match status" value="2"/>
</dbReference>
<comment type="caution">
    <text evidence="6">The sequence shown here is derived from an EMBL/GenBank/DDBJ whole genome shotgun (WGS) entry which is preliminary data.</text>
</comment>
<keyword evidence="6" id="KW-0547">Nucleotide-binding</keyword>
<accession>A0A7J3X883</accession>
<dbReference type="InterPro" id="IPR027417">
    <property type="entry name" value="P-loop_NTPase"/>
</dbReference>
<evidence type="ECO:0000259" key="5">
    <source>
        <dbReference type="Pfam" id="PF01935"/>
    </source>
</evidence>
<dbReference type="PANTHER" id="PTHR42957">
    <property type="entry name" value="HELICASE MJ1565-RELATED"/>
    <property type="match status" value="1"/>
</dbReference>
<gene>
    <name evidence="6" type="ORF">ENM88_06475</name>
</gene>
<feature type="domain" description="Helicase HerA central" evidence="5">
    <location>
        <begin position="148"/>
        <end position="371"/>
    </location>
</feature>
<sequence length="538" mass="60154">MQSSGGQSVSLKQVGRIVEVATPESFIFVTSKRDYPPKYEYVVVSSVEPVGGEEREVLVLCQVRGVLSRSSAYSSKLDLDALERLYQAGIDDANLLCTARTLGFLAEEDGREVVVMPRRTFPPGTPVYLAPDELVRDFFSYSPDEGLYIGALVSRRSVPVYLSVNGFRRHVAVIAQTGAGKSYTVGVILEELMRLGATAVVIDPHADYVFLSRDRSMRRHQYSDRVVVFRNPNSSGRYDPRQLDNVVELTVRFSELSPEAIAEIAEIPEGWVNIRKAIRAAVEKLRERSDYGLEDLLEELKKRSNQKGRESQHAERAYNHLLKLRRFKVFGGATTPVDGVILRPGQVSILDLSGLNDASQDYIVSWVLEEVFRLRSTGQFEWPVFVVIEEAHRFVPAKDQERKTMSSSIIRTIAAEGRKFGVFLILVTQRPSRIDADALSQCNSQIILRITNPYDQRAVAKASERLGAELMQDLPGLNVGEAVIVGELTRVPVIVKVRRRETREGGADIDLVEELKRAREALSLAPRQYSASSLLSEV</sequence>
<dbReference type="Pfam" id="PF01935">
    <property type="entry name" value="DUF87"/>
    <property type="match status" value="1"/>
</dbReference>
<dbReference type="InterPro" id="IPR008571">
    <property type="entry name" value="HerA-like"/>
</dbReference>
<evidence type="ECO:0000256" key="3">
    <source>
        <dbReference type="ARBA" id="ARBA00048954"/>
    </source>
</evidence>
<organism evidence="6">
    <name type="scientific">Thermofilum pendens</name>
    <dbReference type="NCBI Taxonomy" id="2269"/>
    <lineage>
        <taxon>Archaea</taxon>
        <taxon>Thermoproteota</taxon>
        <taxon>Thermoprotei</taxon>
        <taxon>Thermofilales</taxon>
        <taxon>Thermofilaceae</taxon>
        <taxon>Thermofilum</taxon>
    </lineage>
</organism>
<proteinExistence type="inferred from homology"/>
<dbReference type="GO" id="GO:0043138">
    <property type="term" value="F:3'-5' DNA helicase activity"/>
    <property type="evidence" value="ECO:0007669"/>
    <property type="project" value="UniProtKB-EC"/>
</dbReference>
<dbReference type="PANTHER" id="PTHR42957:SF1">
    <property type="entry name" value="HELICASE MJ1565-RELATED"/>
    <property type="match status" value="1"/>
</dbReference>
<reference evidence="6" key="1">
    <citation type="journal article" date="2020" name="mSystems">
        <title>Genome- and Community-Level Interaction Insights into Carbon Utilization and Element Cycling Functions of Hydrothermarchaeota in Hydrothermal Sediment.</title>
        <authorList>
            <person name="Zhou Z."/>
            <person name="Liu Y."/>
            <person name="Xu W."/>
            <person name="Pan J."/>
            <person name="Luo Z.H."/>
            <person name="Li M."/>
        </authorList>
    </citation>
    <scope>NUCLEOTIDE SEQUENCE [LARGE SCALE GENOMIC DNA]</scope>
    <source>
        <strain evidence="6">SpSt-1125</strain>
    </source>
</reference>
<comment type="catalytic activity">
    <reaction evidence="2">
        <text>Couples ATP hydrolysis with the unwinding of duplex DNA by translocating in the 3'-5' direction.</text>
        <dbReference type="EC" id="5.6.2.4"/>
    </reaction>
</comment>
<protein>
    <submittedName>
        <fullName evidence="6">ATP-binding protein</fullName>
    </submittedName>
</protein>
<dbReference type="GO" id="GO:0043139">
    <property type="term" value="F:5'-3' DNA helicase activity"/>
    <property type="evidence" value="ECO:0007669"/>
    <property type="project" value="UniProtKB-EC"/>
</dbReference>